<keyword evidence="1" id="KW-0804">Transcription</keyword>
<dbReference type="Pfam" id="PF02357">
    <property type="entry name" value="NusG"/>
    <property type="match status" value="1"/>
</dbReference>
<reference evidence="3" key="1">
    <citation type="submission" date="2018-05" db="EMBL/GenBank/DDBJ databases">
        <authorList>
            <person name="Lanie J.A."/>
            <person name="Ng W.-L."/>
            <person name="Kazmierczak K.M."/>
            <person name="Andrzejewski T.M."/>
            <person name="Davidsen T.M."/>
            <person name="Wayne K.J."/>
            <person name="Tettelin H."/>
            <person name="Glass J.I."/>
            <person name="Rusch D."/>
            <person name="Podicherti R."/>
            <person name="Tsui H.-C.T."/>
            <person name="Winkler M.E."/>
        </authorList>
    </citation>
    <scope>NUCLEOTIDE SEQUENCE</scope>
</reference>
<dbReference type="GO" id="GO:0006354">
    <property type="term" value="P:DNA-templated transcription elongation"/>
    <property type="evidence" value="ECO:0007669"/>
    <property type="project" value="InterPro"/>
</dbReference>
<protein>
    <recommendedName>
        <fullName evidence="2">NusG-like N-terminal domain-containing protein</fullName>
    </recommendedName>
</protein>
<sequence length="167" mass="19079">MSSLQFGWLVLNIKPKEGKRAEENLLNQGYEPYFPVLHSSQLSKTKTVIKKQAMFPGYAFLKSEPNLEIKPVRSTRGVIKIIRFGDKYPVLDNQVIQSFKEVELESINNPNKESYRIGEFIEILTGPLKDQEAIITATISEQRVEILFSLLNRAHTIQVDTSIISKK</sequence>
<gene>
    <name evidence="3" type="ORF">METZ01_LOCUS200909</name>
</gene>
<dbReference type="InterPro" id="IPR008991">
    <property type="entry name" value="Translation_prot_SH3-like_sf"/>
</dbReference>
<dbReference type="InterPro" id="IPR036735">
    <property type="entry name" value="NGN_dom_sf"/>
</dbReference>
<dbReference type="SMART" id="SM00738">
    <property type="entry name" value="NGN"/>
    <property type="match status" value="1"/>
</dbReference>
<evidence type="ECO:0000313" key="3">
    <source>
        <dbReference type="EMBL" id="SVB48055.1"/>
    </source>
</evidence>
<evidence type="ECO:0000259" key="2">
    <source>
        <dbReference type="SMART" id="SM00738"/>
    </source>
</evidence>
<feature type="domain" description="NusG-like N-terminal" evidence="2">
    <location>
        <begin position="5"/>
        <end position="103"/>
    </location>
</feature>
<dbReference type="SUPFAM" id="SSF82679">
    <property type="entry name" value="N-utilization substance G protein NusG, N-terminal domain"/>
    <property type="match status" value="1"/>
</dbReference>
<proteinExistence type="predicted"/>
<evidence type="ECO:0000256" key="1">
    <source>
        <dbReference type="ARBA" id="ARBA00023163"/>
    </source>
</evidence>
<dbReference type="InterPro" id="IPR006645">
    <property type="entry name" value="NGN-like_dom"/>
</dbReference>
<accession>A0A382EC24</accession>
<dbReference type="SUPFAM" id="SSF50104">
    <property type="entry name" value="Translation proteins SH3-like domain"/>
    <property type="match status" value="1"/>
</dbReference>
<name>A0A382EC24_9ZZZZ</name>
<dbReference type="EMBL" id="UINC01043678">
    <property type="protein sequence ID" value="SVB48055.1"/>
    <property type="molecule type" value="Genomic_DNA"/>
</dbReference>
<dbReference type="Gene3D" id="3.30.70.940">
    <property type="entry name" value="NusG, N-terminal domain"/>
    <property type="match status" value="1"/>
</dbReference>
<organism evidence="3">
    <name type="scientific">marine metagenome</name>
    <dbReference type="NCBI Taxonomy" id="408172"/>
    <lineage>
        <taxon>unclassified sequences</taxon>
        <taxon>metagenomes</taxon>
        <taxon>ecological metagenomes</taxon>
    </lineage>
</organism>
<dbReference type="AlphaFoldDB" id="A0A382EC24"/>